<sequence>MRALPVALLLALASTLSSGTGVQGQTRAPSTAPPAPAPAVDPALFDGMTWRMVGPFRGGRVTAVTGIAEQPHTFFFGSTGGGVWKTDDAGHHWTPIADEALTTGAVGAIDVADSDPRVIYVGTGSTSIRGNISIGRGVWRTRDGGESWSFAGLPHSGAIGSLIVHPDDPDRVWVAALGNPFGRNEERGVYRTRDGGETWEHALFLNDSTGAVSLAMDPRDPQVLYAGMWRAERKPWTLISGGMEGGLYKTTDGGDSWTKLAGGLPEGLVGKVKVSLSRANPDRVWAMVEAEPGNGLYRSDDGGESWSFVTNDSRLTNRAFYYHHVIADPNDADVVYVLNVGFYRSDDGGESFERIPVHHGDVHDLWINPDDSDLFVVGDDGGAEVSLNGGRTLSGVYNQPTAELYDVQVDNGYPYRLYGSQQDNSTISVPAFRSNNNLRPQEGWSYAAGCEVGPVALDPDDPSVIWSGCYGGVINRWDRTTDVRRNMNLHPENQSRAPSELEHRFQWVAPIVVDPLDPQTVYHASQYLNRTRDGGHSWETISPDLTTDTPEHQRLPGGPIHSDHTGVEVFNTIFAVAPSLHTRGTIWVGTDDGRVHLTRDDGANWSEITPPEMPRHGTVNRIELSPHDPARAYLAVHRYREADFRPWIFRTDDYGATWTSLADGSNGIPDDHWVRVVREDDVRPGLLYAGTEFGLFVSFDDGARWQRLRLNLPATPIMDAKVAHGDLAVATQGRSFWVLDDLTPLRELAAGLESGTIPSGDEPDVVLFTPRDAARGRAFPPLQEMDINLPDPLPAGALLHYTVVGALDSLLVEVLDGAGRVVSSWPSAPTAPGLHRIVWGLRDSDRGGAKMPPGEYAVRVTSPAIEGVRERRFRVVPDPLNTAITQADYDAQYRVTVEVAATLGEVQALQARLDSLDAAERDAVMVRAEQAGVEAERLALLRSDLSTLLSYFNSGGGYGAGAAEGAPTASGLRRKAALEAEWASVREGVEAALRGGGA</sequence>
<dbReference type="InterPro" id="IPR031778">
    <property type="entry name" value="Sortilin_N"/>
</dbReference>
<dbReference type="PANTHER" id="PTHR43739">
    <property type="entry name" value="XYLOGLUCANASE (EUROFUNG)"/>
    <property type="match status" value="1"/>
</dbReference>
<dbReference type="EMBL" id="JBBHLI010000001">
    <property type="protein sequence ID" value="MEK9499580.1"/>
    <property type="molecule type" value="Genomic_DNA"/>
</dbReference>
<proteinExistence type="predicted"/>
<dbReference type="RefSeq" id="WP_405276405.1">
    <property type="nucleotide sequence ID" value="NZ_JBBHLI010000001.1"/>
</dbReference>
<feature type="signal peptide" evidence="3">
    <location>
        <begin position="1"/>
        <end position="19"/>
    </location>
</feature>
<keyword evidence="6" id="KW-1185">Reference proteome</keyword>
<evidence type="ECO:0000313" key="5">
    <source>
        <dbReference type="EMBL" id="MEK9499580.1"/>
    </source>
</evidence>
<dbReference type="Gene3D" id="2.60.40.4070">
    <property type="match status" value="1"/>
</dbReference>
<keyword evidence="1" id="KW-0677">Repeat</keyword>
<dbReference type="InterPro" id="IPR015943">
    <property type="entry name" value="WD40/YVTN_repeat-like_dom_sf"/>
</dbReference>
<name>A0ABU9E7I8_9BACT</name>
<dbReference type="SUPFAM" id="SSF50939">
    <property type="entry name" value="Sialidases"/>
    <property type="match status" value="1"/>
</dbReference>
<feature type="domain" description="Sortilin N-terminal" evidence="4">
    <location>
        <begin position="138"/>
        <end position="261"/>
    </location>
</feature>
<gene>
    <name evidence="5" type="ORF">WI372_01120</name>
</gene>
<evidence type="ECO:0000256" key="1">
    <source>
        <dbReference type="ARBA" id="ARBA00022737"/>
    </source>
</evidence>
<reference evidence="5 6" key="1">
    <citation type="submission" date="2024-02" db="EMBL/GenBank/DDBJ databases">
        <title>A novel Gemmatimonadota bacterium.</title>
        <authorList>
            <person name="Du Z.-J."/>
            <person name="Ye Y.-Q."/>
        </authorList>
    </citation>
    <scope>NUCLEOTIDE SEQUENCE [LARGE SCALE GENOMIC DNA]</scope>
    <source>
        <strain evidence="5 6">DH-20</strain>
    </source>
</reference>
<accession>A0ABU9E7I8</accession>
<feature type="chain" id="PRO_5046827814" description="Sortilin N-terminal domain-containing protein" evidence="3">
    <location>
        <begin position="20"/>
        <end position="998"/>
    </location>
</feature>
<evidence type="ECO:0000259" key="4">
    <source>
        <dbReference type="Pfam" id="PF15902"/>
    </source>
</evidence>
<keyword evidence="3" id="KW-0732">Signal</keyword>
<evidence type="ECO:0000256" key="3">
    <source>
        <dbReference type="SAM" id="SignalP"/>
    </source>
</evidence>
<dbReference type="Pfam" id="PF15902">
    <property type="entry name" value="Sortilin-Vps10"/>
    <property type="match status" value="1"/>
</dbReference>
<dbReference type="Proteomes" id="UP001484239">
    <property type="component" value="Unassembled WGS sequence"/>
</dbReference>
<dbReference type="InterPro" id="IPR052025">
    <property type="entry name" value="Xyloglucanase_GH74"/>
</dbReference>
<evidence type="ECO:0000256" key="2">
    <source>
        <dbReference type="SAM" id="MobiDB-lite"/>
    </source>
</evidence>
<organism evidence="5 6">
    <name type="scientific">Gaopeijia maritima</name>
    <dbReference type="NCBI Taxonomy" id="3119007"/>
    <lineage>
        <taxon>Bacteria</taxon>
        <taxon>Pseudomonadati</taxon>
        <taxon>Gemmatimonadota</taxon>
        <taxon>Longimicrobiia</taxon>
        <taxon>Gaopeijiales</taxon>
        <taxon>Gaopeijiaceae</taxon>
        <taxon>Gaopeijia</taxon>
    </lineage>
</organism>
<dbReference type="PANTHER" id="PTHR43739:SF5">
    <property type="entry name" value="EXO-ALPHA-SIALIDASE"/>
    <property type="match status" value="1"/>
</dbReference>
<evidence type="ECO:0000313" key="6">
    <source>
        <dbReference type="Proteomes" id="UP001484239"/>
    </source>
</evidence>
<dbReference type="Gene3D" id="2.130.10.10">
    <property type="entry name" value="YVTN repeat-like/Quinoprotein amine dehydrogenase"/>
    <property type="match status" value="4"/>
</dbReference>
<dbReference type="InterPro" id="IPR036278">
    <property type="entry name" value="Sialidase_sf"/>
</dbReference>
<protein>
    <recommendedName>
        <fullName evidence="4">Sortilin N-terminal domain-containing protein</fullName>
    </recommendedName>
</protein>
<comment type="caution">
    <text evidence="5">The sequence shown here is derived from an EMBL/GenBank/DDBJ whole genome shotgun (WGS) entry which is preliminary data.</text>
</comment>
<feature type="region of interest" description="Disordered" evidence="2">
    <location>
        <begin position="19"/>
        <end position="39"/>
    </location>
</feature>
<dbReference type="CDD" id="cd15482">
    <property type="entry name" value="Sialidase_non-viral"/>
    <property type="match status" value="1"/>
</dbReference>
<dbReference type="SUPFAM" id="SSF110296">
    <property type="entry name" value="Oligoxyloglucan reducing end-specific cellobiohydrolase"/>
    <property type="match status" value="2"/>
</dbReference>